<dbReference type="Proteomes" id="UP001371456">
    <property type="component" value="Unassembled WGS sequence"/>
</dbReference>
<evidence type="ECO:0000256" key="1">
    <source>
        <dbReference type="SAM" id="MobiDB-lite"/>
    </source>
</evidence>
<organism evidence="2 3">
    <name type="scientific">Solanum bulbocastanum</name>
    <name type="common">Wild potato</name>
    <dbReference type="NCBI Taxonomy" id="147425"/>
    <lineage>
        <taxon>Eukaryota</taxon>
        <taxon>Viridiplantae</taxon>
        <taxon>Streptophyta</taxon>
        <taxon>Embryophyta</taxon>
        <taxon>Tracheophyta</taxon>
        <taxon>Spermatophyta</taxon>
        <taxon>Magnoliopsida</taxon>
        <taxon>eudicotyledons</taxon>
        <taxon>Gunneridae</taxon>
        <taxon>Pentapetalae</taxon>
        <taxon>asterids</taxon>
        <taxon>lamiids</taxon>
        <taxon>Solanales</taxon>
        <taxon>Solanaceae</taxon>
        <taxon>Solanoideae</taxon>
        <taxon>Solaneae</taxon>
        <taxon>Solanum</taxon>
    </lineage>
</organism>
<gene>
    <name evidence="2" type="ORF">RDI58_019920</name>
</gene>
<dbReference type="EMBL" id="JBANQN010000008">
    <property type="protein sequence ID" value="KAK6782124.1"/>
    <property type="molecule type" value="Genomic_DNA"/>
</dbReference>
<reference evidence="2 3" key="1">
    <citation type="submission" date="2024-02" db="EMBL/GenBank/DDBJ databases">
        <title>de novo genome assembly of Solanum bulbocastanum strain 11H21.</title>
        <authorList>
            <person name="Hosaka A.J."/>
        </authorList>
    </citation>
    <scope>NUCLEOTIDE SEQUENCE [LARGE SCALE GENOMIC DNA]</scope>
    <source>
        <tissue evidence="2">Young leaves</tissue>
    </source>
</reference>
<sequence length="128" mass="13978">MGLLEHRRLLVAWDFAVEEQRLAAARFLPAPARSAAGWSSSQRLPAGLRRLERLACPSAGEREERRGESAGEGEGVTGCCSLELLLPAGAAGRSSVWQLLPSPEEKIEERERGWGEAAGERRGRKKSE</sequence>
<comment type="caution">
    <text evidence="2">The sequence shown here is derived from an EMBL/GenBank/DDBJ whole genome shotgun (WGS) entry which is preliminary data.</text>
</comment>
<proteinExistence type="predicted"/>
<accession>A0AAN8Y7F2</accession>
<dbReference type="AlphaFoldDB" id="A0AAN8Y7F2"/>
<keyword evidence="3" id="KW-1185">Reference proteome</keyword>
<evidence type="ECO:0000313" key="2">
    <source>
        <dbReference type="EMBL" id="KAK6782124.1"/>
    </source>
</evidence>
<feature type="compositionally biased region" description="Basic and acidic residues" evidence="1">
    <location>
        <begin position="103"/>
        <end position="128"/>
    </location>
</feature>
<name>A0AAN8Y7F2_SOLBU</name>
<protein>
    <submittedName>
        <fullName evidence="2">Uncharacterized protein</fullName>
    </submittedName>
</protein>
<evidence type="ECO:0000313" key="3">
    <source>
        <dbReference type="Proteomes" id="UP001371456"/>
    </source>
</evidence>
<feature type="region of interest" description="Disordered" evidence="1">
    <location>
        <begin position="100"/>
        <end position="128"/>
    </location>
</feature>